<dbReference type="GO" id="GO:0003824">
    <property type="term" value="F:catalytic activity"/>
    <property type="evidence" value="ECO:0007669"/>
    <property type="project" value="InterPro"/>
</dbReference>
<dbReference type="GO" id="GO:0030151">
    <property type="term" value="F:molybdenum ion binding"/>
    <property type="evidence" value="ECO:0007669"/>
    <property type="project" value="InterPro"/>
</dbReference>
<evidence type="ECO:0000313" key="2">
    <source>
        <dbReference type="EnsemblMetazoa" id="NP_001191875.1"/>
    </source>
</evidence>
<sequence>MDLHVSRLFVFPIKSCGAYETDEWQLESYGFQYDRNWAVVSTSEVCITQIEDPKLCLIKPYIDLQKGTMTLVYAENEDEVPMVVPLDTKHSDTMRMGKICWGGHLEGMDCGDEVAEWLSWNLDQPGLRLVRCTSRTIAPKSYERIDPKVIASNRCQYLLSTQSTLKWLQQEMENEIAEIDEDNLLYRFRGNFLISGDSLPPFGELTWQELDIGGVKFQFVEGCERCKMVNIDQDTSESIYKPLSILGKHKKEGKLIFGIYMKSEDAQKCKIRVGQKCTVIKTRKLNF</sequence>
<dbReference type="GO" id="GO:0030170">
    <property type="term" value="F:pyridoxal phosphate binding"/>
    <property type="evidence" value="ECO:0007669"/>
    <property type="project" value="InterPro"/>
</dbReference>
<proteinExistence type="predicted"/>
<dbReference type="KEGG" id="api:100159934"/>
<dbReference type="SUPFAM" id="SSF50800">
    <property type="entry name" value="PK beta-barrel domain-like"/>
    <property type="match status" value="1"/>
</dbReference>
<dbReference type="SUPFAM" id="SSF141673">
    <property type="entry name" value="MOSC N-terminal domain-like"/>
    <property type="match status" value="1"/>
</dbReference>
<reference evidence="3" key="1">
    <citation type="submission" date="2010-06" db="EMBL/GenBank/DDBJ databases">
        <authorList>
            <person name="Jiang H."/>
            <person name="Abraham K."/>
            <person name="Ali S."/>
            <person name="Alsbrooks S.L."/>
            <person name="Anim B.N."/>
            <person name="Anosike U.S."/>
            <person name="Attaway T."/>
            <person name="Bandaranaike D.P."/>
            <person name="Battles P.K."/>
            <person name="Bell S.N."/>
            <person name="Bell A.V."/>
            <person name="Beltran B."/>
            <person name="Bickham C."/>
            <person name="Bustamante Y."/>
            <person name="Caleb T."/>
            <person name="Canada A."/>
            <person name="Cardenas V."/>
            <person name="Carter K."/>
            <person name="Chacko J."/>
            <person name="Chandrabose M.N."/>
            <person name="Chavez D."/>
            <person name="Chavez A."/>
            <person name="Chen L."/>
            <person name="Chu H.-S."/>
            <person name="Claassen K.J."/>
            <person name="Cockrell R."/>
            <person name="Collins M."/>
            <person name="Cooper J.A."/>
            <person name="Cree A."/>
            <person name="Curry S.M."/>
            <person name="Da Y."/>
            <person name="Dao M.D."/>
            <person name="Das B."/>
            <person name="Davila M.-L."/>
            <person name="Davy-Carroll L."/>
            <person name="Denson S."/>
            <person name="Dinh H."/>
            <person name="Ebong V.E."/>
            <person name="Edwards J.R."/>
            <person name="Egan A."/>
            <person name="El-Daye J."/>
            <person name="Escobedo L."/>
            <person name="Fernandez S."/>
            <person name="Fernando P.R."/>
            <person name="Flagg N."/>
            <person name="Forbes L.D."/>
            <person name="Fowler R.G."/>
            <person name="Fu Q."/>
            <person name="Gabisi R.A."/>
            <person name="Ganer J."/>
            <person name="Garbino Pronczuk A."/>
            <person name="Garcia R.M."/>
            <person name="Garner T."/>
            <person name="Garrett T.E."/>
            <person name="Gonzalez D.A."/>
            <person name="Hamid H."/>
            <person name="Hawkins E.S."/>
            <person name="Hirani K."/>
            <person name="Hogues M.E."/>
            <person name="Hollins B."/>
            <person name="Hsiao C.-H."/>
            <person name="Jabil R."/>
            <person name="James M.L."/>
            <person name="Jhangiani S.N."/>
            <person name="Johnson B."/>
            <person name="Johnson Q."/>
            <person name="Joshi V."/>
            <person name="Kalu J.B."/>
            <person name="Kam C."/>
            <person name="Kashfia A."/>
            <person name="Keebler J."/>
            <person name="Kisamo H."/>
            <person name="Kovar C.L."/>
            <person name="Lago L.A."/>
            <person name="Lai C.-Y."/>
            <person name="Laidlaw J."/>
            <person name="Lara F."/>
            <person name="Le T.-K."/>
            <person name="Lee S.L."/>
            <person name="Legall F.H."/>
            <person name="Lemon S.J."/>
            <person name="Lewis L.R."/>
            <person name="Li B."/>
            <person name="Liu Y."/>
            <person name="Liu Y.-S."/>
            <person name="Lopez J."/>
            <person name="Lozado R.J."/>
            <person name="Lu J."/>
            <person name="Madu R.C."/>
            <person name="Maheshwari M."/>
            <person name="Maheshwari R."/>
            <person name="Malloy K."/>
            <person name="Martinez E."/>
            <person name="Mathew T."/>
            <person name="Mercado I.C."/>
            <person name="Mercado C."/>
            <person name="Meyer B."/>
            <person name="Montgomery K."/>
            <person name="Morgan M.B."/>
            <person name="Munidasa M."/>
            <person name="Nazareth L.V."/>
            <person name="Nelson J."/>
            <person name="Ng B.M."/>
            <person name="Nguyen N.B."/>
            <person name="Nguyen P.Q."/>
            <person name="Nguyen T."/>
            <person name="Obregon M."/>
            <person name="Okwuonu G.O."/>
            <person name="Onwere C.G."/>
            <person name="Orozco G."/>
            <person name="Parra A."/>
            <person name="Patel S."/>
            <person name="Patil S."/>
            <person name="Perez A."/>
            <person name="Perez Y."/>
            <person name="Pham C."/>
            <person name="Primus E.L."/>
            <person name="Pu L.-L."/>
            <person name="Puazo M."/>
            <person name="Qin X."/>
            <person name="Quiroz J.B."/>
            <person name="Reese J."/>
            <person name="Richards S."/>
            <person name="Rives C.M."/>
            <person name="Robberts R."/>
            <person name="Ruiz S.J."/>
            <person name="Ruiz M.J."/>
            <person name="Santibanez J."/>
            <person name="Schneider B.W."/>
            <person name="Sisson I."/>
            <person name="Smith M."/>
            <person name="Sodergren E."/>
            <person name="Song X.-Z."/>
            <person name="Song B.B."/>
            <person name="Summersgill H."/>
            <person name="Thelus R."/>
            <person name="Thornton R.D."/>
            <person name="Trejos Z.Y."/>
            <person name="Usmani K."/>
            <person name="Vattathil S."/>
            <person name="Villasana D."/>
            <person name="Walker D.L."/>
            <person name="Wang S."/>
            <person name="Wang K."/>
            <person name="White C.S."/>
            <person name="Williams A.C."/>
            <person name="Williamson J."/>
            <person name="Wilson K."/>
            <person name="Woghiren I.O."/>
            <person name="Woodworth J.R."/>
            <person name="Worley K.C."/>
            <person name="Wright R.A."/>
            <person name="Wu W."/>
            <person name="Young L."/>
            <person name="Zhang L."/>
            <person name="Zhang J."/>
            <person name="Zhu Y."/>
            <person name="Muzny D.M."/>
            <person name="Weinstock G."/>
            <person name="Gibbs R.A."/>
        </authorList>
    </citation>
    <scope>NUCLEOTIDE SEQUENCE [LARGE SCALE GENOMIC DNA]</scope>
    <source>
        <strain evidence="3">LSR1</strain>
    </source>
</reference>
<name>A0A8R1TGP9_ACYPI</name>
<feature type="domain" description="MOSC" evidence="1">
    <location>
        <begin position="132"/>
        <end position="280"/>
    </location>
</feature>
<dbReference type="GeneID" id="100159934"/>
<dbReference type="PANTHER" id="PTHR14237:SF19">
    <property type="entry name" value="MITOCHONDRIAL AMIDOXIME REDUCING COMPONENT 1"/>
    <property type="match status" value="1"/>
</dbReference>
<dbReference type="PROSITE" id="PS51340">
    <property type="entry name" value="MOSC"/>
    <property type="match status" value="1"/>
</dbReference>
<dbReference type="Pfam" id="PF03473">
    <property type="entry name" value="MOSC"/>
    <property type="match status" value="1"/>
</dbReference>
<dbReference type="InterPro" id="IPR011037">
    <property type="entry name" value="Pyrv_Knase-like_insert_dom_sf"/>
</dbReference>
<organism evidence="2 3">
    <name type="scientific">Acyrthosiphon pisum</name>
    <name type="common">Pea aphid</name>
    <dbReference type="NCBI Taxonomy" id="7029"/>
    <lineage>
        <taxon>Eukaryota</taxon>
        <taxon>Metazoa</taxon>
        <taxon>Ecdysozoa</taxon>
        <taxon>Arthropoda</taxon>
        <taxon>Hexapoda</taxon>
        <taxon>Insecta</taxon>
        <taxon>Pterygota</taxon>
        <taxon>Neoptera</taxon>
        <taxon>Paraneoptera</taxon>
        <taxon>Hemiptera</taxon>
        <taxon>Sternorrhyncha</taxon>
        <taxon>Aphidomorpha</taxon>
        <taxon>Aphidoidea</taxon>
        <taxon>Aphididae</taxon>
        <taxon>Macrosiphini</taxon>
        <taxon>Acyrthosiphon</taxon>
    </lineage>
</organism>
<dbReference type="Pfam" id="PF03476">
    <property type="entry name" value="MOSC_N"/>
    <property type="match status" value="1"/>
</dbReference>
<keyword evidence="3" id="KW-1185">Reference proteome</keyword>
<evidence type="ECO:0000259" key="1">
    <source>
        <dbReference type="PROSITE" id="PS51340"/>
    </source>
</evidence>
<accession>A0A8R1TGP9</accession>
<dbReference type="OrthoDB" id="420046at2759"/>
<dbReference type="InterPro" id="IPR005303">
    <property type="entry name" value="MOCOS_middle"/>
</dbReference>
<dbReference type="AlphaFoldDB" id="A0A8R1TGP9"/>
<dbReference type="Proteomes" id="UP000007819">
    <property type="component" value="Chromosome A1"/>
</dbReference>
<protein>
    <recommendedName>
        <fullName evidence="1">MOSC domain-containing protein</fullName>
    </recommendedName>
</protein>
<dbReference type="InterPro" id="IPR005302">
    <property type="entry name" value="MoCF_Sase_C"/>
</dbReference>
<dbReference type="RefSeq" id="NP_001191875.1">
    <property type="nucleotide sequence ID" value="NM_001204946.1"/>
</dbReference>
<dbReference type="PANTHER" id="PTHR14237">
    <property type="entry name" value="MOLYBDOPTERIN COFACTOR SULFURASE MOSC"/>
    <property type="match status" value="1"/>
</dbReference>
<reference evidence="2" key="2">
    <citation type="submission" date="2022-06" db="UniProtKB">
        <authorList>
            <consortium name="EnsemblMetazoa"/>
        </authorList>
    </citation>
    <scope>IDENTIFICATION</scope>
</reference>
<evidence type="ECO:0000313" key="3">
    <source>
        <dbReference type="Proteomes" id="UP000007819"/>
    </source>
</evidence>
<dbReference type="EnsemblMetazoa" id="NM_001204946.1">
    <property type="protein sequence ID" value="NP_001191875.1"/>
    <property type="gene ID" value="LOC100159934"/>
</dbReference>